<dbReference type="EMBL" id="QXFU01005065">
    <property type="protein sequence ID" value="KAE8965835.1"/>
    <property type="molecule type" value="Genomic_DNA"/>
</dbReference>
<evidence type="ECO:0000313" key="4">
    <source>
        <dbReference type="EMBL" id="KAE8965835.1"/>
    </source>
</evidence>
<keyword evidence="1" id="KW-0863">Zinc-finger</keyword>
<keyword evidence="1" id="KW-0479">Metal-binding</keyword>
<dbReference type="GO" id="GO:0008270">
    <property type="term" value="F:zinc ion binding"/>
    <property type="evidence" value="ECO:0007669"/>
    <property type="project" value="UniProtKB-KW"/>
</dbReference>
<comment type="caution">
    <text evidence="4">The sequence shown here is derived from an EMBL/GenBank/DDBJ whole genome shotgun (WGS) entry which is preliminary data.</text>
</comment>
<dbReference type="AlphaFoldDB" id="A0A6A3HA17"/>
<sequence>MTCRRCNQFGHVMAECEQPSNSGYYSSERRHCAFCDDNSHSTNQCPAIARLRALDAQQNAATSQAEPPIEKRVEVTVPGEVAERESESRTESKSTRAAKRWVLPPKETENTEEVGFVEERKTVGADVETKRTVKGVAVQEEVVRDEASEGTRTKESAVPEAETVVPEEAVNKVTVGVEPAVVEKDAAREEKAEEPVYETPVPKGTDESSSVDSIGASTEETKQKEYQRLFTDEELDAMEASSPGQEGTVLAGQEIAVEKEEYDKELEDRLFPLDEVELLKRVEKNAEAQKEPSLEDMAKNLNLPVEVLERTKEASPDEMSSPEYWQEWFQSTLESSEEAKRANRDFKAIGPRAMQGIPGAAEVVYEDFGMSKKRSKDEEDRQERKNQEAALMAEADVVASISVPLDSGSDAALLISPETTTEEVDPSVVKSIARLTVYEVLKGYKNGELGTAGLNERTPDREEAIQKPPVRDKMPLIDWELFRRRASCLAEKLTLPSRYWGRLLKWTEQYYAENAPSIWDKLWDRAGRARASHSRRRKRRDRKRVHFDCSALYVDRAEAVGGLEMNPEDDEDVSHYVSIVGPLRHRPERKEKHGLVKVVTVNLPNGFGMKGDEEDECDFPEVVKGGRRSVCAVGSFEALSGGMIDCLPS</sequence>
<feature type="domain" description="CCHC-type" evidence="3">
    <location>
        <begin position="3"/>
        <end position="18"/>
    </location>
</feature>
<dbReference type="PROSITE" id="PS50158">
    <property type="entry name" value="ZF_CCHC"/>
    <property type="match status" value="1"/>
</dbReference>
<dbReference type="SUPFAM" id="SSF57756">
    <property type="entry name" value="Retrovirus zinc finger-like domains"/>
    <property type="match status" value="1"/>
</dbReference>
<dbReference type="OrthoDB" id="128246at2759"/>
<dbReference type="Gene3D" id="4.10.60.10">
    <property type="entry name" value="Zinc finger, CCHC-type"/>
    <property type="match status" value="1"/>
</dbReference>
<name>A0A6A3HA17_9STRA</name>
<evidence type="ECO:0000259" key="3">
    <source>
        <dbReference type="PROSITE" id="PS50158"/>
    </source>
</evidence>
<feature type="compositionally biased region" description="Basic and acidic residues" evidence="2">
    <location>
        <begin position="184"/>
        <end position="194"/>
    </location>
</feature>
<accession>A0A6A3HA17</accession>
<feature type="region of interest" description="Disordered" evidence="2">
    <location>
        <begin position="77"/>
        <end position="97"/>
    </location>
</feature>
<protein>
    <recommendedName>
        <fullName evidence="3">CCHC-type domain-containing protein</fullName>
    </recommendedName>
</protein>
<dbReference type="InterPro" id="IPR036875">
    <property type="entry name" value="Znf_CCHC_sf"/>
</dbReference>
<dbReference type="Proteomes" id="UP000435112">
    <property type="component" value="Unassembled WGS sequence"/>
</dbReference>
<gene>
    <name evidence="4" type="ORF">PR002_g28560</name>
</gene>
<evidence type="ECO:0000256" key="1">
    <source>
        <dbReference type="PROSITE-ProRule" id="PRU00047"/>
    </source>
</evidence>
<feature type="region of interest" description="Disordered" evidence="2">
    <location>
        <begin position="144"/>
        <end position="165"/>
    </location>
</feature>
<proteinExistence type="predicted"/>
<keyword evidence="1" id="KW-0862">Zinc</keyword>
<evidence type="ECO:0000313" key="5">
    <source>
        <dbReference type="Proteomes" id="UP000435112"/>
    </source>
</evidence>
<dbReference type="SMART" id="SM00343">
    <property type="entry name" value="ZnF_C2HC"/>
    <property type="match status" value="2"/>
</dbReference>
<dbReference type="GO" id="GO:0003676">
    <property type="term" value="F:nucleic acid binding"/>
    <property type="evidence" value="ECO:0007669"/>
    <property type="project" value="InterPro"/>
</dbReference>
<feature type="compositionally biased region" description="Basic and acidic residues" evidence="2">
    <location>
        <begin position="81"/>
        <end position="94"/>
    </location>
</feature>
<reference evidence="4 5" key="1">
    <citation type="submission" date="2018-09" db="EMBL/GenBank/DDBJ databases">
        <title>Genomic investigation of the strawberry pathogen Phytophthora fragariae indicates pathogenicity is determined by transcriptional variation in three key races.</title>
        <authorList>
            <person name="Adams T.M."/>
            <person name="Armitage A.D."/>
            <person name="Sobczyk M.K."/>
            <person name="Bates H.J."/>
            <person name="Dunwell J.M."/>
            <person name="Nellist C.F."/>
            <person name="Harrison R.J."/>
        </authorList>
    </citation>
    <scope>NUCLEOTIDE SEQUENCE [LARGE SCALE GENOMIC DNA]</scope>
    <source>
        <strain evidence="4 5">SCRP324</strain>
    </source>
</reference>
<feature type="region of interest" description="Disordered" evidence="2">
    <location>
        <begin position="184"/>
        <end position="225"/>
    </location>
</feature>
<organism evidence="4 5">
    <name type="scientific">Phytophthora rubi</name>
    <dbReference type="NCBI Taxonomy" id="129364"/>
    <lineage>
        <taxon>Eukaryota</taxon>
        <taxon>Sar</taxon>
        <taxon>Stramenopiles</taxon>
        <taxon>Oomycota</taxon>
        <taxon>Peronosporomycetes</taxon>
        <taxon>Peronosporales</taxon>
        <taxon>Peronosporaceae</taxon>
        <taxon>Phytophthora</taxon>
    </lineage>
</organism>
<evidence type="ECO:0000256" key="2">
    <source>
        <dbReference type="SAM" id="MobiDB-lite"/>
    </source>
</evidence>
<feature type="compositionally biased region" description="Basic and acidic residues" evidence="2">
    <location>
        <begin position="144"/>
        <end position="157"/>
    </location>
</feature>
<dbReference type="InterPro" id="IPR001878">
    <property type="entry name" value="Znf_CCHC"/>
</dbReference>
<feature type="compositionally biased region" description="Polar residues" evidence="2">
    <location>
        <begin position="207"/>
        <end position="218"/>
    </location>
</feature>